<evidence type="ECO:0000313" key="2">
    <source>
        <dbReference type="Proteomes" id="UP001145742"/>
    </source>
</evidence>
<evidence type="ECO:0000313" key="1">
    <source>
        <dbReference type="EMBL" id="KAJ7408599.1"/>
    </source>
</evidence>
<accession>A0ABQ9CY44</accession>
<sequence>MGLNGKSCNLVMRYEPDPEKIRSQQACGRLNSRGERREPETEDWDCLVEETQVVSLAETLHLHLCYSPYHELNLQHSNDTGIFGHPRKAMAL</sequence>
<proteinExistence type="predicted"/>
<keyword evidence="2" id="KW-1185">Reference proteome</keyword>
<dbReference type="EMBL" id="WHWB01034533">
    <property type="protein sequence ID" value="KAJ7408599.1"/>
    <property type="molecule type" value="Genomic_DNA"/>
</dbReference>
<reference evidence="1" key="1">
    <citation type="submission" date="2019-10" db="EMBL/GenBank/DDBJ databases">
        <authorList>
            <person name="Soares A.E.R."/>
            <person name="Aleixo A."/>
            <person name="Schneider P."/>
            <person name="Miyaki C.Y."/>
            <person name="Schneider M.P."/>
            <person name="Mello C."/>
            <person name="Vasconcelos A.T.R."/>
        </authorList>
    </citation>
    <scope>NUCLEOTIDE SEQUENCE</scope>
    <source>
        <tissue evidence="1">Muscle</tissue>
    </source>
</reference>
<protein>
    <submittedName>
        <fullName evidence="1">Uncharacterized protein</fullName>
    </submittedName>
</protein>
<dbReference type="Proteomes" id="UP001145742">
    <property type="component" value="Unassembled WGS sequence"/>
</dbReference>
<name>A0ABQ9CY44_9PASS</name>
<gene>
    <name evidence="1" type="ORF">WISP_119929</name>
</gene>
<comment type="caution">
    <text evidence="1">The sequence shown here is derived from an EMBL/GenBank/DDBJ whole genome shotgun (WGS) entry which is preliminary data.</text>
</comment>
<organism evidence="1 2">
    <name type="scientific">Willisornis vidua</name>
    <name type="common">Xingu scale-backed antbird</name>
    <dbReference type="NCBI Taxonomy" id="1566151"/>
    <lineage>
        <taxon>Eukaryota</taxon>
        <taxon>Metazoa</taxon>
        <taxon>Chordata</taxon>
        <taxon>Craniata</taxon>
        <taxon>Vertebrata</taxon>
        <taxon>Euteleostomi</taxon>
        <taxon>Archelosauria</taxon>
        <taxon>Archosauria</taxon>
        <taxon>Dinosauria</taxon>
        <taxon>Saurischia</taxon>
        <taxon>Theropoda</taxon>
        <taxon>Coelurosauria</taxon>
        <taxon>Aves</taxon>
        <taxon>Neognathae</taxon>
        <taxon>Neoaves</taxon>
        <taxon>Telluraves</taxon>
        <taxon>Australaves</taxon>
        <taxon>Passeriformes</taxon>
        <taxon>Thamnophilidae</taxon>
        <taxon>Willisornis</taxon>
    </lineage>
</organism>